<feature type="region of interest" description="Disordered" evidence="1">
    <location>
        <begin position="22"/>
        <end position="51"/>
    </location>
</feature>
<proteinExistence type="predicted"/>
<feature type="compositionally biased region" description="Basic and acidic residues" evidence="1">
    <location>
        <begin position="38"/>
        <end position="51"/>
    </location>
</feature>
<reference evidence="2 3" key="1">
    <citation type="submission" date="2022-12" db="EMBL/GenBank/DDBJ databases">
        <title>Chromosome-level genome of Tegillarca granosa.</title>
        <authorList>
            <person name="Kim J."/>
        </authorList>
    </citation>
    <scope>NUCLEOTIDE SEQUENCE [LARGE SCALE GENOMIC DNA]</scope>
    <source>
        <strain evidence="2">Teg-2019</strain>
        <tissue evidence="2">Adductor muscle</tissue>
    </source>
</reference>
<organism evidence="2 3">
    <name type="scientific">Tegillarca granosa</name>
    <name type="common">Malaysian cockle</name>
    <name type="synonym">Anadara granosa</name>
    <dbReference type="NCBI Taxonomy" id="220873"/>
    <lineage>
        <taxon>Eukaryota</taxon>
        <taxon>Metazoa</taxon>
        <taxon>Spiralia</taxon>
        <taxon>Lophotrochozoa</taxon>
        <taxon>Mollusca</taxon>
        <taxon>Bivalvia</taxon>
        <taxon>Autobranchia</taxon>
        <taxon>Pteriomorphia</taxon>
        <taxon>Arcoida</taxon>
        <taxon>Arcoidea</taxon>
        <taxon>Arcidae</taxon>
        <taxon>Tegillarca</taxon>
    </lineage>
</organism>
<comment type="caution">
    <text evidence="2">The sequence shown here is derived from an EMBL/GenBank/DDBJ whole genome shotgun (WGS) entry which is preliminary data.</text>
</comment>
<evidence type="ECO:0000313" key="3">
    <source>
        <dbReference type="Proteomes" id="UP001217089"/>
    </source>
</evidence>
<accession>A0ABQ9EX22</accession>
<evidence type="ECO:0000256" key="1">
    <source>
        <dbReference type="SAM" id="MobiDB-lite"/>
    </source>
</evidence>
<keyword evidence="3" id="KW-1185">Reference proteome</keyword>
<sequence length="261" mass="30383">MKQNVDYLLQLQHTSNINKIEELSDVETEEEAMYQREPNGEDGHSKTKKKTSEFGKVLLPAQKSCNLFCFHARNKQDIEGIDEQMDDVNDPDWFASKDEICLNDENETTVMFCTSSDDDSDSENWSRKWRKLDSSDDETDEEQVATMKKPACNNNNKYSRRSPWTVEEKRCVENSFAKYILLTRVPEKGNVYRKLECGKEGFEKSLGWALKEEVRLLVGAYGEKTWLSKNKDYENPCRIEKSQLLIRIKTTLNQPLKIPDK</sequence>
<dbReference type="EMBL" id="JARBDR010000708">
    <property type="protein sequence ID" value="KAJ8307813.1"/>
    <property type="molecule type" value="Genomic_DNA"/>
</dbReference>
<dbReference type="Proteomes" id="UP001217089">
    <property type="component" value="Unassembled WGS sequence"/>
</dbReference>
<feature type="compositionally biased region" description="Acidic residues" evidence="1">
    <location>
        <begin position="23"/>
        <end position="32"/>
    </location>
</feature>
<protein>
    <submittedName>
        <fullName evidence="2">Uncharacterized protein</fullName>
    </submittedName>
</protein>
<gene>
    <name evidence="2" type="ORF">KUTeg_014596</name>
</gene>
<evidence type="ECO:0000313" key="2">
    <source>
        <dbReference type="EMBL" id="KAJ8307813.1"/>
    </source>
</evidence>
<name>A0ABQ9EX22_TEGGR</name>